<sequence length="112" mass="13372">MEKLEQPRDFDSILQNNQSFLLFKHSLTCPISNNAFLEFQQFTESNPEFSAYYLAVQESRPLSNYIADYFSIKHETPQIFYIHNGEVKWHASHWNIRKEEIDRVLQEELDSV</sequence>
<dbReference type="KEGG" id="fhl:OE105_08910"/>
<name>A0A9E8LXX9_9BACI</name>
<protein>
    <submittedName>
        <fullName evidence="1">Bacillithiol system redox-active protein YtxJ</fullName>
    </submittedName>
</protein>
<proteinExistence type="predicted"/>
<dbReference type="EMBL" id="CP106877">
    <property type="protein sequence ID" value="WAA11740.1"/>
    <property type="molecule type" value="Genomic_DNA"/>
</dbReference>
<dbReference type="Gene3D" id="3.40.30.10">
    <property type="entry name" value="Glutaredoxin"/>
    <property type="match status" value="1"/>
</dbReference>
<keyword evidence="2" id="KW-1185">Reference proteome</keyword>
<organism evidence="1 2">
    <name type="scientific">Fervidibacillus halotolerans</name>
    <dbReference type="NCBI Taxonomy" id="2980027"/>
    <lineage>
        <taxon>Bacteria</taxon>
        <taxon>Bacillati</taxon>
        <taxon>Bacillota</taxon>
        <taxon>Bacilli</taxon>
        <taxon>Bacillales</taxon>
        <taxon>Bacillaceae</taxon>
        <taxon>Fervidibacillus</taxon>
    </lineage>
</organism>
<reference evidence="1" key="1">
    <citation type="submission" date="2022-09" db="EMBL/GenBank/DDBJ databases">
        <title>Complete Genomes of Fervidibacillus albus and Fervidibacillus halotolerans isolated from tidal flat sediments.</title>
        <authorList>
            <person name="Kwon K.K."/>
            <person name="Yang S.-H."/>
            <person name="Park M.J."/>
            <person name="Oh H.-M."/>
        </authorList>
    </citation>
    <scope>NUCLEOTIDE SEQUENCE</scope>
    <source>
        <strain evidence="1">MEBiC13594</strain>
    </source>
</reference>
<dbReference type="InterPro" id="IPR036249">
    <property type="entry name" value="Thioredoxin-like_sf"/>
</dbReference>
<gene>
    <name evidence="1" type="primary">ytxJ</name>
    <name evidence="1" type="ORF">OE105_08910</name>
</gene>
<dbReference type="Proteomes" id="UP001164726">
    <property type="component" value="Chromosome"/>
</dbReference>
<evidence type="ECO:0000313" key="2">
    <source>
        <dbReference type="Proteomes" id="UP001164726"/>
    </source>
</evidence>
<dbReference type="InterPro" id="IPR022551">
    <property type="entry name" value="BrxC"/>
</dbReference>
<dbReference type="Pfam" id="PF11009">
    <property type="entry name" value="BrxC"/>
    <property type="match status" value="1"/>
</dbReference>
<dbReference type="RefSeq" id="WP_275419858.1">
    <property type="nucleotide sequence ID" value="NZ_CP106877.1"/>
</dbReference>
<dbReference type="SUPFAM" id="SSF52833">
    <property type="entry name" value="Thioredoxin-like"/>
    <property type="match status" value="1"/>
</dbReference>
<dbReference type="AlphaFoldDB" id="A0A9E8LXX9"/>
<dbReference type="NCBIfam" id="TIGR04019">
    <property type="entry name" value="B_thiol_YtxJ"/>
    <property type="match status" value="1"/>
</dbReference>
<accession>A0A9E8LXX9</accession>
<evidence type="ECO:0000313" key="1">
    <source>
        <dbReference type="EMBL" id="WAA11740.1"/>
    </source>
</evidence>